<evidence type="ECO:0000313" key="1">
    <source>
        <dbReference type="EMBL" id="KRR26069.1"/>
    </source>
</evidence>
<accession>A0A0R3N7X5</accession>
<dbReference type="GO" id="GO:0006313">
    <property type="term" value="P:DNA transposition"/>
    <property type="evidence" value="ECO:0007669"/>
    <property type="project" value="InterPro"/>
</dbReference>
<keyword evidence="2" id="KW-1185">Reference proteome</keyword>
<sequence>MSRRARRNHTPAFKAKVALAAVKGDRTLAQLAEQFDVHPNQITSWKAQLEGGATGVFGPGGGNATALPAIDVKSLHAKIGELTLENDFLEGALTKAGLLSAKR</sequence>
<dbReference type="InterPro" id="IPR010921">
    <property type="entry name" value="Trp_repressor/repl_initiator"/>
</dbReference>
<dbReference type="AlphaFoldDB" id="A0A0R3N7X5"/>
<name>A0A0R3N7X5_9BRAD</name>
<dbReference type="SUPFAM" id="SSF48295">
    <property type="entry name" value="TrpR-like"/>
    <property type="match status" value="1"/>
</dbReference>
<reference evidence="1 2" key="1">
    <citation type="submission" date="2014-03" db="EMBL/GenBank/DDBJ databases">
        <title>Bradyrhizobium valentinum sp. nov., isolated from effective nodules of Lupinus mariae-josephae, a lupine endemic of basic-lime soils in Eastern Spain.</title>
        <authorList>
            <person name="Duran D."/>
            <person name="Rey L."/>
            <person name="Navarro A."/>
            <person name="Busquets A."/>
            <person name="Imperial J."/>
            <person name="Ruiz-Argueso T."/>
        </authorList>
    </citation>
    <scope>NUCLEOTIDE SEQUENCE [LARGE SCALE GENOMIC DNA]</scope>
    <source>
        <strain evidence="1 2">Ro19</strain>
    </source>
</reference>
<dbReference type="GO" id="GO:0043565">
    <property type="term" value="F:sequence-specific DNA binding"/>
    <property type="evidence" value="ECO:0007669"/>
    <property type="project" value="InterPro"/>
</dbReference>
<comment type="caution">
    <text evidence="1">The sequence shown here is derived from an EMBL/GenBank/DDBJ whole genome shotgun (WGS) entry which is preliminary data.</text>
</comment>
<dbReference type="Gene3D" id="1.10.10.10">
    <property type="entry name" value="Winged helix-like DNA-binding domain superfamily/Winged helix DNA-binding domain"/>
    <property type="match status" value="1"/>
</dbReference>
<organism evidence="1 2">
    <name type="scientific">Bradyrhizobium retamae</name>
    <dbReference type="NCBI Taxonomy" id="1300035"/>
    <lineage>
        <taxon>Bacteria</taxon>
        <taxon>Pseudomonadati</taxon>
        <taxon>Pseudomonadota</taxon>
        <taxon>Alphaproteobacteria</taxon>
        <taxon>Hyphomicrobiales</taxon>
        <taxon>Nitrobacteraceae</taxon>
        <taxon>Bradyrhizobium</taxon>
    </lineage>
</organism>
<dbReference type="Proteomes" id="UP000052023">
    <property type="component" value="Unassembled WGS sequence"/>
</dbReference>
<evidence type="ECO:0000313" key="2">
    <source>
        <dbReference type="Proteomes" id="UP000052023"/>
    </source>
</evidence>
<proteinExistence type="predicted"/>
<protein>
    <submittedName>
        <fullName evidence="1">Transposase</fullName>
    </submittedName>
</protein>
<dbReference type="GO" id="GO:0004803">
    <property type="term" value="F:transposase activity"/>
    <property type="evidence" value="ECO:0007669"/>
    <property type="project" value="InterPro"/>
</dbReference>
<dbReference type="InterPro" id="IPR036388">
    <property type="entry name" value="WH-like_DNA-bd_sf"/>
</dbReference>
<dbReference type="EMBL" id="LLYA01000133">
    <property type="protein sequence ID" value="KRR26069.1"/>
    <property type="molecule type" value="Genomic_DNA"/>
</dbReference>
<dbReference type="Pfam" id="PF01527">
    <property type="entry name" value="HTH_Tnp_1"/>
    <property type="match status" value="1"/>
</dbReference>
<gene>
    <name evidence="1" type="ORF">CQ13_39865</name>
</gene>
<dbReference type="InterPro" id="IPR002514">
    <property type="entry name" value="Transposase_8"/>
</dbReference>